<dbReference type="Proteomes" id="UP000606720">
    <property type="component" value="Unassembled WGS sequence"/>
</dbReference>
<dbReference type="PANTHER" id="PTHR22916:SF3">
    <property type="entry name" value="UDP-GLCNAC:BETAGAL BETA-1,3-N-ACETYLGLUCOSAMINYLTRANSFERASE-LIKE PROTEIN 1"/>
    <property type="match status" value="1"/>
</dbReference>
<gene>
    <name evidence="2" type="ORF">H8S17_01210</name>
</gene>
<dbReference type="CDD" id="cd04196">
    <property type="entry name" value="GT_2_like_d"/>
    <property type="match status" value="1"/>
</dbReference>
<sequence>MDRIRISAAVATYNGERYIREQMDSIWKNLSKEDEIIISDDGSSDHTLEILKEYEGKEIPVKVIKGPGLGIKQNINAALKECRGEYIFLADQDDVWTDDKVEKVMQYLSREDCRLVTHDAKVMDAALMHVQMESFFAYRGSKAGFLNNLLKNRYMGCCMAFKSSLLPYVLPIPDEIEMHDQWIGMINDLLHGNSIFIPDKLLLYRRHDANVSDFSHGTVIEMLKKRIRLLKSIRKRQKLWKN</sequence>
<dbReference type="RefSeq" id="WP_186865884.1">
    <property type="nucleotide sequence ID" value="NZ_JACOPH010000001.1"/>
</dbReference>
<evidence type="ECO:0000313" key="3">
    <source>
        <dbReference type="Proteomes" id="UP000606720"/>
    </source>
</evidence>
<dbReference type="GO" id="GO:0016758">
    <property type="term" value="F:hexosyltransferase activity"/>
    <property type="evidence" value="ECO:0007669"/>
    <property type="project" value="UniProtKB-ARBA"/>
</dbReference>
<proteinExistence type="predicted"/>
<evidence type="ECO:0000313" key="2">
    <source>
        <dbReference type="EMBL" id="MBC5712839.1"/>
    </source>
</evidence>
<protein>
    <submittedName>
        <fullName evidence="2">Glycosyltransferase family 2 protein</fullName>
    </submittedName>
</protein>
<dbReference type="InterPro" id="IPR001173">
    <property type="entry name" value="Glyco_trans_2-like"/>
</dbReference>
<organism evidence="2 3">
    <name type="scientific">Roseburia zhanii</name>
    <dbReference type="NCBI Taxonomy" id="2763064"/>
    <lineage>
        <taxon>Bacteria</taxon>
        <taxon>Bacillati</taxon>
        <taxon>Bacillota</taxon>
        <taxon>Clostridia</taxon>
        <taxon>Lachnospirales</taxon>
        <taxon>Lachnospiraceae</taxon>
        <taxon>Roseburia</taxon>
    </lineage>
</organism>
<dbReference type="Gene3D" id="3.90.550.10">
    <property type="entry name" value="Spore Coat Polysaccharide Biosynthesis Protein SpsA, Chain A"/>
    <property type="match status" value="1"/>
</dbReference>
<dbReference type="InterPro" id="IPR029044">
    <property type="entry name" value="Nucleotide-diphossugar_trans"/>
</dbReference>
<keyword evidence="3" id="KW-1185">Reference proteome</keyword>
<feature type="domain" description="Glycosyltransferase 2-like" evidence="1">
    <location>
        <begin position="7"/>
        <end position="133"/>
    </location>
</feature>
<evidence type="ECO:0000259" key="1">
    <source>
        <dbReference type="Pfam" id="PF00535"/>
    </source>
</evidence>
<dbReference type="Pfam" id="PF00535">
    <property type="entry name" value="Glycos_transf_2"/>
    <property type="match status" value="1"/>
</dbReference>
<dbReference type="AlphaFoldDB" id="A0A923RU40"/>
<comment type="caution">
    <text evidence="2">The sequence shown here is derived from an EMBL/GenBank/DDBJ whole genome shotgun (WGS) entry which is preliminary data.</text>
</comment>
<accession>A0A923RU40</accession>
<dbReference type="SUPFAM" id="SSF53448">
    <property type="entry name" value="Nucleotide-diphospho-sugar transferases"/>
    <property type="match status" value="1"/>
</dbReference>
<reference evidence="2" key="1">
    <citation type="submission" date="2020-08" db="EMBL/GenBank/DDBJ databases">
        <title>Genome public.</title>
        <authorList>
            <person name="Liu C."/>
            <person name="Sun Q."/>
        </authorList>
    </citation>
    <scope>NUCLEOTIDE SEQUENCE</scope>
    <source>
        <strain evidence="2">BX1005</strain>
    </source>
</reference>
<name>A0A923RU40_9FIRM</name>
<dbReference type="EMBL" id="JACOPH010000001">
    <property type="protein sequence ID" value="MBC5712839.1"/>
    <property type="molecule type" value="Genomic_DNA"/>
</dbReference>
<dbReference type="PANTHER" id="PTHR22916">
    <property type="entry name" value="GLYCOSYLTRANSFERASE"/>
    <property type="match status" value="1"/>
</dbReference>